<gene>
    <name evidence="1" type="ORF">MESS2_650056</name>
</gene>
<name>M5F7F9_9HYPH</name>
<sequence length="78" mass="8754">MLNVELPVALEKRLEIVARKTGRTKHDVVVEAIVEQIQDLEDGLIALERLNDSEGEWLSLDQVKERLGLDDASDRSDG</sequence>
<protein>
    <submittedName>
        <fullName evidence="1">CopG domain protein DNA-binding domain protein</fullName>
    </submittedName>
</protein>
<dbReference type="RefSeq" id="WP_008876709.1">
    <property type="nucleotide sequence ID" value="NZ_CAUM01000134.1"/>
</dbReference>
<dbReference type="AlphaFoldDB" id="M5F7F9"/>
<dbReference type="SUPFAM" id="SSF47598">
    <property type="entry name" value="Ribbon-helix-helix"/>
    <property type="match status" value="1"/>
</dbReference>
<keyword evidence="2" id="KW-1185">Reference proteome</keyword>
<dbReference type="Proteomes" id="UP000012062">
    <property type="component" value="Unassembled WGS sequence"/>
</dbReference>
<organism evidence="1 2">
    <name type="scientific">Mesorhizobium metallidurans STM 2683</name>
    <dbReference type="NCBI Taxonomy" id="1297569"/>
    <lineage>
        <taxon>Bacteria</taxon>
        <taxon>Pseudomonadati</taxon>
        <taxon>Pseudomonadota</taxon>
        <taxon>Alphaproteobacteria</taxon>
        <taxon>Hyphomicrobiales</taxon>
        <taxon>Phyllobacteriaceae</taxon>
        <taxon>Mesorhizobium</taxon>
    </lineage>
</organism>
<dbReference type="GO" id="GO:0003677">
    <property type="term" value="F:DNA binding"/>
    <property type="evidence" value="ECO:0007669"/>
    <property type="project" value="UniProtKB-KW"/>
</dbReference>
<evidence type="ECO:0000313" key="2">
    <source>
        <dbReference type="Proteomes" id="UP000012062"/>
    </source>
</evidence>
<comment type="caution">
    <text evidence="1">The sequence shown here is derived from an EMBL/GenBank/DDBJ whole genome shotgun (WGS) entry which is preliminary data.</text>
</comment>
<dbReference type="EMBL" id="CAUM01000134">
    <property type="protein sequence ID" value="CCV07831.1"/>
    <property type="molecule type" value="Genomic_DNA"/>
</dbReference>
<proteinExistence type="predicted"/>
<dbReference type="GO" id="GO:0006355">
    <property type="term" value="P:regulation of DNA-templated transcription"/>
    <property type="evidence" value="ECO:0007669"/>
    <property type="project" value="InterPro"/>
</dbReference>
<evidence type="ECO:0000313" key="1">
    <source>
        <dbReference type="EMBL" id="CCV07831.1"/>
    </source>
</evidence>
<dbReference type="InterPro" id="IPR010985">
    <property type="entry name" value="Ribbon_hlx_hlx"/>
</dbReference>
<dbReference type="OrthoDB" id="9812023at2"/>
<reference evidence="1 2" key="1">
    <citation type="submission" date="2013-02" db="EMBL/GenBank/DDBJ databases">
        <authorList>
            <person name="Genoscope - CEA"/>
        </authorList>
    </citation>
    <scope>NUCLEOTIDE SEQUENCE [LARGE SCALE GENOMIC DNA]</scope>
    <source>
        <strain evidence="1 2">STM 2683</strain>
    </source>
</reference>
<dbReference type="STRING" id="1297569.MESS2_650056"/>
<accession>M5F7F9</accession>
<keyword evidence="1" id="KW-0238">DNA-binding</keyword>